<evidence type="ECO:0000256" key="2">
    <source>
        <dbReference type="SAM" id="Phobius"/>
    </source>
</evidence>
<feature type="region of interest" description="Disordered" evidence="1">
    <location>
        <begin position="1"/>
        <end position="34"/>
    </location>
</feature>
<dbReference type="OrthoDB" id="29879at2759"/>
<accession>A0A9P6CDH0</accession>
<evidence type="ECO:0000313" key="4">
    <source>
        <dbReference type="Proteomes" id="UP000807353"/>
    </source>
</evidence>
<dbReference type="GO" id="GO:0016020">
    <property type="term" value="C:membrane"/>
    <property type="evidence" value="ECO:0007669"/>
    <property type="project" value="InterPro"/>
</dbReference>
<dbReference type="PANTHER" id="PTHR21535:SF90">
    <property type="entry name" value="CORA METAL ION TRANSPORTER"/>
    <property type="match status" value="1"/>
</dbReference>
<dbReference type="PANTHER" id="PTHR21535">
    <property type="entry name" value="MAGNESIUM AND COBALT TRANSPORT PROTEIN/MITOCHONDRIAL IMPORT INNER MEMBRANE TRANSLOCASE SUBUNIT TIM8"/>
    <property type="match status" value="1"/>
</dbReference>
<proteinExistence type="predicted"/>
<dbReference type="SUPFAM" id="SSF143865">
    <property type="entry name" value="CorA soluble domain-like"/>
    <property type="match status" value="1"/>
</dbReference>
<evidence type="ECO:0000256" key="1">
    <source>
        <dbReference type="SAM" id="MobiDB-lite"/>
    </source>
</evidence>
<comment type="caution">
    <text evidence="3">The sequence shown here is derived from an EMBL/GenBank/DDBJ whole genome shotgun (WGS) entry which is preliminary data.</text>
</comment>
<keyword evidence="4" id="KW-1185">Reference proteome</keyword>
<feature type="transmembrane region" description="Helical" evidence="2">
    <location>
        <begin position="620"/>
        <end position="645"/>
    </location>
</feature>
<dbReference type="Gene3D" id="3.30.460.20">
    <property type="entry name" value="CorA soluble domain-like"/>
    <property type="match status" value="1"/>
</dbReference>
<feature type="region of interest" description="Disordered" evidence="1">
    <location>
        <begin position="216"/>
        <end position="249"/>
    </location>
</feature>
<dbReference type="GO" id="GO:0010961">
    <property type="term" value="P:intracellular magnesium ion homeostasis"/>
    <property type="evidence" value="ECO:0007669"/>
    <property type="project" value="TreeGrafter"/>
</dbReference>
<dbReference type="EMBL" id="MU150388">
    <property type="protein sequence ID" value="KAF9457059.1"/>
    <property type="molecule type" value="Genomic_DNA"/>
</dbReference>
<keyword evidence="2" id="KW-0472">Membrane</keyword>
<evidence type="ECO:0000313" key="3">
    <source>
        <dbReference type="EMBL" id="KAF9457059.1"/>
    </source>
</evidence>
<reference evidence="3" key="1">
    <citation type="submission" date="2020-11" db="EMBL/GenBank/DDBJ databases">
        <authorList>
            <consortium name="DOE Joint Genome Institute"/>
            <person name="Ahrendt S."/>
            <person name="Riley R."/>
            <person name="Andreopoulos W."/>
            <person name="Labutti K."/>
            <person name="Pangilinan J."/>
            <person name="Ruiz-Duenas F.J."/>
            <person name="Barrasa J.M."/>
            <person name="Sanchez-Garcia M."/>
            <person name="Camarero S."/>
            <person name="Miyauchi S."/>
            <person name="Serrano A."/>
            <person name="Linde D."/>
            <person name="Babiker R."/>
            <person name="Drula E."/>
            <person name="Ayuso-Fernandez I."/>
            <person name="Pacheco R."/>
            <person name="Padilla G."/>
            <person name="Ferreira P."/>
            <person name="Barriuso J."/>
            <person name="Kellner H."/>
            <person name="Castanera R."/>
            <person name="Alfaro M."/>
            <person name="Ramirez L."/>
            <person name="Pisabarro A.G."/>
            <person name="Kuo A."/>
            <person name="Tritt A."/>
            <person name="Lipzen A."/>
            <person name="He G."/>
            <person name="Yan M."/>
            <person name="Ng V."/>
            <person name="Cullen D."/>
            <person name="Martin F."/>
            <person name="Rosso M.-N."/>
            <person name="Henrissat B."/>
            <person name="Hibbett D."/>
            <person name="Martinez A.T."/>
            <person name="Grigoriev I.V."/>
        </authorList>
    </citation>
    <scope>NUCLEOTIDE SEQUENCE</scope>
    <source>
        <strain evidence="3">CBS 247.69</strain>
    </source>
</reference>
<feature type="region of interest" description="Disordered" evidence="1">
    <location>
        <begin position="317"/>
        <end position="337"/>
    </location>
</feature>
<feature type="compositionally biased region" description="Low complexity" evidence="1">
    <location>
        <begin position="84"/>
        <end position="99"/>
    </location>
</feature>
<dbReference type="CDD" id="cd12829">
    <property type="entry name" value="Alr1p-like"/>
    <property type="match status" value="1"/>
</dbReference>
<dbReference type="Proteomes" id="UP000807353">
    <property type="component" value="Unassembled WGS sequence"/>
</dbReference>
<feature type="compositionally biased region" description="Acidic residues" evidence="1">
    <location>
        <begin position="1"/>
        <end position="11"/>
    </location>
</feature>
<feature type="region of interest" description="Disordered" evidence="1">
    <location>
        <begin position="80"/>
        <end position="99"/>
    </location>
</feature>
<sequence length="693" mass="77192">MSFDPAPEEDERITTPKALQSGPQIDNSDIYRGNPPSSGVIRSWSLDSLVSSSESFGGRGRLGAIAAVVELAISRWARGNRLGSSSSSSSETSSITLSRSQRARLRRRWSSTGTLQIAQSEHDFAAHISRIKAREESRQTPRHFALYLPPYILVEQPHAKSDTRSGEHARRIISTTSLPLVLSQLGSALKTSAKARRSQVHTHIPKYLAKGVHISYRDHPKSKGNSGDTNDLPKAKDKRKTAPPAQSVNRTSAKKAWFLDVASPTWEDMRAIGKLLHLHPLTLEDILQRDPREKLELFPKLGYYFISFRAIEGQTARDKRMAKESDENYDPNQTAHDSNGSVLGEANVYLVVFNEGICTFHFTDISEHTDRIRNRIVLLEEALNMSSDWIAHGILDSIVDSFYPFLAEIEKEVIAIDNLVFANSLGSPDSTEKEVVLDKPAMEGNTSLHCEVVGKHGAESLELKERYNSSITNPTPRLLSAPKFTLNLYFPHLGFVFTRYPPRSSLPPSQLNTTHMTIRRMAKTRRLVTSLVRLLSSKSEVVSQIRKRLLTSSLAGLGNGTSKYDDIEVAIYMGDVQDHILFLQHSLAHYERMLSQSHPTYLSQLRTVVALTKNGTDKAIIYLTVVSVAVLCVQTLIGAFSLNITVPTNDHSPDGSYHVFGIVIALASLILGGYLSVVRWWWIQAKRRRGAVL</sequence>
<keyword evidence="2" id="KW-0812">Transmembrane</keyword>
<feature type="compositionally biased region" description="Polar residues" evidence="1">
    <location>
        <begin position="17"/>
        <end position="27"/>
    </location>
</feature>
<keyword evidence="2" id="KW-1133">Transmembrane helix</keyword>
<dbReference type="AlphaFoldDB" id="A0A9P6CDH0"/>
<dbReference type="Pfam" id="PF01544">
    <property type="entry name" value="CorA"/>
    <property type="match status" value="1"/>
</dbReference>
<protein>
    <submittedName>
        <fullName evidence="3">Uncharacterized protein</fullName>
    </submittedName>
</protein>
<gene>
    <name evidence="3" type="ORF">BDZ94DRAFT_285980</name>
</gene>
<dbReference type="InterPro" id="IPR045861">
    <property type="entry name" value="CorA_cytoplasmic_dom"/>
</dbReference>
<dbReference type="InterPro" id="IPR044089">
    <property type="entry name" value="Alr1-like"/>
</dbReference>
<dbReference type="Gene3D" id="1.20.58.340">
    <property type="entry name" value="Magnesium transport protein CorA, transmembrane region"/>
    <property type="match status" value="1"/>
</dbReference>
<dbReference type="GO" id="GO:0015095">
    <property type="term" value="F:magnesium ion transmembrane transporter activity"/>
    <property type="evidence" value="ECO:0007669"/>
    <property type="project" value="InterPro"/>
</dbReference>
<feature type="transmembrane region" description="Helical" evidence="2">
    <location>
        <begin position="657"/>
        <end position="682"/>
    </location>
</feature>
<organism evidence="3 4">
    <name type="scientific">Collybia nuda</name>
    <dbReference type="NCBI Taxonomy" id="64659"/>
    <lineage>
        <taxon>Eukaryota</taxon>
        <taxon>Fungi</taxon>
        <taxon>Dikarya</taxon>
        <taxon>Basidiomycota</taxon>
        <taxon>Agaricomycotina</taxon>
        <taxon>Agaricomycetes</taxon>
        <taxon>Agaricomycetidae</taxon>
        <taxon>Agaricales</taxon>
        <taxon>Tricholomatineae</taxon>
        <taxon>Clitocybaceae</taxon>
        <taxon>Collybia</taxon>
    </lineage>
</organism>
<name>A0A9P6CDH0_9AGAR</name>
<feature type="compositionally biased region" description="Basic and acidic residues" evidence="1">
    <location>
        <begin position="317"/>
        <end position="326"/>
    </location>
</feature>
<dbReference type="InterPro" id="IPR002523">
    <property type="entry name" value="MgTranspt_CorA/ZnTranspt_ZntB"/>
</dbReference>